<keyword evidence="3" id="KW-0378">Hydrolase</keyword>
<dbReference type="PROSITE" id="PS50830">
    <property type="entry name" value="TNASE_3"/>
    <property type="match status" value="1"/>
</dbReference>
<dbReference type="InterPro" id="IPR016071">
    <property type="entry name" value="Staphylococal_nuclease_OB-fold"/>
</dbReference>
<comment type="caution">
    <text evidence="6">The sequence shown here is derived from an EMBL/GenBank/DDBJ whole genome shotgun (WGS) entry which is preliminary data.</text>
</comment>
<dbReference type="GO" id="GO:0016787">
    <property type="term" value="F:hydrolase activity"/>
    <property type="evidence" value="ECO:0007669"/>
    <property type="project" value="UniProtKB-KW"/>
</dbReference>
<dbReference type="PANTHER" id="PTHR12302:SF3">
    <property type="entry name" value="SERINE_THREONINE-PROTEIN KINASE 31"/>
    <property type="match status" value="1"/>
</dbReference>
<feature type="signal peptide" evidence="4">
    <location>
        <begin position="1"/>
        <end position="21"/>
    </location>
</feature>
<dbReference type="PROSITE" id="PS01123">
    <property type="entry name" value="TNASE_1"/>
    <property type="match status" value="1"/>
</dbReference>
<dbReference type="CDD" id="cd00175">
    <property type="entry name" value="SNc"/>
    <property type="match status" value="1"/>
</dbReference>
<name>A0A849CEF8_PASMD</name>
<evidence type="ECO:0000256" key="3">
    <source>
        <dbReference type="ARBA" id="ARBA00022801"/>
    </source>
</evidence>
<proteinExistence type="predicted"/>
<organism evidence="6 7">
    <name type="scientific">Pasteurella multocida</name>
    <dbReference type="NCBI Taxonomy" id="747"/>
    <lineage>
        <taxon>Bacteria</taxon>
        <taxon>Pseudomonadati</taxon>
        <taxon>Pseudomonadota</taxon>
        <taxon>Gammaproteobacteria</taxon>
        <taxon>Pasteurellales</taxon>
        <taxon>Pasteurellaceae</taxon>
        <taxon>Pasteurella</taxon>
    </lineage>
</organism>
<protein>
    <submittedName>
        <fullName evidence="6">Nuclease</fullName>
    </submittedName>
</protein>
<dbReference type="SMART" id="SM00318">
    <property type="entry name" value="SNc"/>
    <property type="match status" value="1"/>
</dbReference>
<dbReference type="GO" id="GO:0003676">
    <property type="term" value="F:nucleic acid binding"/>
    <property type="evidence" value="ECO:0007669"/>
    <property type="project" value="InterPro"/>
</dbReference>
<dbReference type="EMBL" id="PPVL01000002">
    <property type="protein sequence ID" value="NNI78272.1"/>
    <property type="molecule type" value="Genomic_DNA"/>
</dbReference>
<evidence type="ECO:0000259" key="5">
    <source>
        <dbReference type="PROSITE" id="PS50830"/>
    </source>
</evidence>
<evidence type="ECO:0000256" key="1">
    <source>
        <dbReference type="ARBA" id="ARBA00022722"/>
    </source>
</evidence>
<dbReference type="RefSeq" id="WP_014667918.1">
    <property type="nucleotide sequence ID" value="NZ_CP030096.1"/>
</dbReference>
<feature type="domain" description="TNase-like" evidence="5">
    <location>
        <begin position="23"/>
        <end position="145"/>
    </location>
</feature>
<evidence type="ECO:0000313" key="7">
    <source>
        <dbReference type="Proteomes" id="UP000540079"/>
    </source>
</evidence>
<dbReference type="Gene3D" id="2.40.50.90">
    <property type="match status" value="1"/>
</dbReference>
<dbReference type="GO" id="GO:0004519">
    <property type="term" value="F:endonuclease activity"/>
    <property type="evidence" value="ECO:0007669"/>
    <property type="project" value="UniProtKB-KW"/>
</dbReference>
<evidence type="ECO:0000313" key="6">
    <source>
        <dbReference type="EMBL" id="NNI78272.1"/>
    </source>
</evidence>
<keyword evidence="2" id="KW-0255">Endonuclease</keyword>
<keyword evidence="4" id="KW-0732">Signal</keyword>
<dbReference type="Pfam" id="PF00565">
    <property type="entry name" value="SNase"/>
    <property type="match status" value="1"/>
</dbReference>
<dbReference type="InterPro" id="IPR035437">
    <property type="entry name" value="SNase_OB-fold_sf"/>
</dbReference>
<accession>A0A849CEF8</accession>
<evidence type="ECO:0000256" key="4">
    <source>
        <dbReference type="SAM" id="SignalP"/>
    </source>
</evidence>
<dbReference type="PANTHER" id="PTHR12302">
    <property type="entry name" value="EBNA2 BINDING PROTEIN P100"/>
    <property type="match status" value="1"/>
</dbReference>
<evidence type="ECO:0000256" key="2">
    <source>
        <dbReference type="ARBA" id="ARBA00022759"/>
    </source>
</evidence>
<keyword evidence="1" id="KW-0540">Nuclease</keyword>
<dbReference type="InterPro" id="IPR002071">
    <property type="entry name" value="Thermonucl_AS"/>
</dbReference>
<dbReference type="Proteomes" id="UP000540079">
    <property type="component" value="Unassembled WGS sequence"/>
</dbReference>
<feature type="chain" id="PRO_5032784643" evidence="4">
    <location>
        <begin position="22"/>
        <end position="160"/>
    </location>
</feature>
<dbReference type="AlphaFoldDB" id="A0A849CEF8"/>
<gene>
    <name evidence="6" type="ORF">C2800_02300</name>
</gene>
<reference evidence="6 7" key="1">
    <citation type="journal article" date="2018" name="Front. Microbiol.">
        <title>Genetic and Phylogenetic Characteristics of Pasteurella multocida Isolates From Different Host Species.</title>
        <authorList>
            <person name="Peng Z."/>
            <person name="Liang W."/>
            <person name="Wang F."/>
            <person name="Xu Z."/>
            <person name="Xie Z."/>
            <person name="Lian Z."/>
            <person name="Hua L."/>
            <person name="Zhou R."/>
            <person name="Chen H."/>
            <person name="Wu B."/>
        </authorList>
    </citation>
    <scope>NUCLEOTIDE SEQUENCE [LARGE SCALE GENOMIC DNA]</scope>
    <source>
        <strain evidence="6 7">HNA06</strain>
    </source>
</reference>
<dbReference type="SUPFAM" id="SSF50199">
    <property type="entry name" value="Staphylococcal nuclease"/>
    <property type="match status" value="1"/>
</dbReference>
<sequence length="160" mass="18590">MYKKLALITLCCLCFTHCSQASRSILCQVIGITDGDTLTCLLQNKKSLRVRLAEIDAPEKNQPFGTKSKQFLAKLVYKKPVQLRILGKDHYQRTLAVVYNAQHENMNIEMVKSGMAWAYPRYNHDPMYLRAQQAAMKARLGLWQDTHPIPPEQWRRQKRK</sequence>